<proteinExistence type="predicted"/>
<feature type="region of interest" description="Disordered" evidence="2">
    <location>
        <begin position="386"/>
        <end position="427"/>
    </location>
</feature>
<evidence type="ECO:0000313" key="5">
    <source>
        <dbReference type="EMBL" id="KAA6392842.1"/>
    </source>
</evidence>
<feature type="region of interest" description="Disordered" evidence="2">
    <location>
        <begin position="533"/>
        <end position="588"/>
    </location>
</feature>
<name>A0A5J4WE74_9EUKA</name>
<feature type="region of interest" description="Disordered" evidence="2">
    <location>
        <begin position="205"/>
        <end position="229"/>
    </location>
</feature>
<evidence type="ECO:0000256" key="2">
    <source>
        <dbReference type="SAM" id="MobiDB-lite"/>
    </source>
</evidence>
<feature type="transmembrane region" description="Helical" evidence="3">
    <location>
        <begin position="99"/>
        <end position="124"/>
    </location>
</feature>
<feature type="compositionally biased region" description="Polar residues" evidence="2">
    <location>
        <begin position="220"/>
        <end position="229"/>
    </location>
</feature>
<feature type="compositionally biased region" description="Basic residues" evidence="2">
    <location>
        <begin position="558"/>
        <end position="569"/>
    </location>
</feature>
<feature type="compositionally biased region" description="Polar residues" evidence="2">
    <location>
        <begin position="253"/>
        <end position="271"/>
    </location>
</feature>
<feature type="compositionally biased region" description="Basic and acidic residues" evidence="2">
    <location>
        <begin position="533"/>
        <end position="557"/>
    </location>
</feature>
<feature type="region of interest" description="Disordered" evidence="2">
    <location>
        <begin position="252"/>
        <end position="271"/>
    </location>
</feature>
<keyword evidence="1" id="KW-0175">Coiled coil</keyword>
<feature type="coiled-coil region" evidence="1">
    <location>
        <begin position="130"/>
        <end position="166"/>
    </location>
</feature>
<sequence length="588" mass="67743">MNDYELVRDDKGYLIWPLEDATKLPIYAHGKVRTQNKAIFSMRDYSWLDNRKKWYGILISNDQKQYYGLDGGNESVRLEVEIEEGEQFVNFIRFQLAEWWAWVVPPIVVGSLTLVISGIVYMIWKDRYEKNKKAEHLKELEQQKEKRQKLEEINRLDQELQNEDGENSTMIITAEDEVTTQLPKVNLTASQTSIHFVSLRNAQQQQTQSQNLLEPELEPKSSSTLPINQKSHLHINPRDDEQFADVMKVIDKVSQSSSQSETNPQIEQQLVTPQAWQQEQITESFEAFPNLTRVPSHSSTTSLFMSTNLSSSQFQTNQSIIPQSSSSQSISKLTNLSSTNQNHLSKHFDRLELLLQTLENKQTIKEKHQLATCEYEQQTDLTQTSDTNINIKSKSNLSSSDNLNTKTNKGTQSLHKQKPKHHSSSQSKATFTGFLEFQEAPDIDFSLISSDAPELERVVWGPSGPPATLSLAKFGIFVPTPEILQLQRRQSIINDQIDKPIDEQNNKIMQTVEQQVLQGKEQLDQNDLEHIEKEKIKENSNEQEKTKQIISKNEKQKLKINVKRRKKSLQKQDQFPHQCLSPVEEDIE</sequence>
<dbReference type="EMBL" id="SNRW01002417">
    <property type="protein sequence ID" value="KAA6392842.1"/>
    <property type="molecule type" value="Genomic_DNA"/>
</dbReference>
<accession>A0A5J4WE74</accession>
<protein>
    <submittedName>
        <fullName evidence="5">Uncharacterized protein</fullName>
    </submittedName>
</protein>
<feature type="compositionally biased region" description="Low complexity" evidence="2">
    <location>
        <begin position="388"/>
        <end position="414"/>
    </location>
</feature>
<evidence type="ECO:0000256" key="3">
    <source>
        <dbReference type="SAM" id="Phobius"/>
    </source>
</evidence>
<evidence type="ECO:0000313" key="6">
    <source>
        <dbReference type="Proteomes" id="UP000324800"/>
    </source>
</evidence>
<keyword evidence="3" id="KW-1133">Transmembrane helix</keyword>
<organism evidence="5 6">
    <name type="scientific">Streblomastix strix</name>
    <dbReference type="NCBI Taxonomy" id="222440"/>
    <lineage>
        <taxon>Eukaryota</taxon>
        <taxon>Metamonada</taxon>
        <taxon>Preaxostyla</taxon>
        <taxon>Oxymonadida</taxon>
        <taxon>Streblomastigidae</taxon>
        <taxon>Streblomastix</taxon>
    </lineage>
</organism>
<gene>
    <name evidence="4" type="ORF">EZS28_011631</name>
    <name evidence="5" type="ORF">EZS28_011634</name>
</gene>
<keyword evidence="3" id="KW-0472">Membrane</keyword>
<evidence type="ECO:0000313" key="4">
    <source>
        <dbReference type="EMBL" id="KAA6392839.1"/>
    </source>
</evidence>
<dbReference type="Proteomes" id="UP000324800">
    <property type="component" value="Unassembled WGS sequence"/>
</dbReference>
<evidence type="ECO:0000256" key="1">
    <source>
        <dbReference type="SAM" id="Coils"/>
    </source>
</evidence>
<reference evidence="5 6" key="1">
    <citation type="submission" date="2019-03" db="EMBL/GenBank/DDBJ databases">
        <title>Single cell metagenomics reveals metabolic interactions within the superorganism composed of flagellate Streblomastix strix and complex community of Bacteroidetes bacteria on its surface.</title>
        <authorList>
            <person name="Treitli S.C."/>
            <person name="Kolisko M."/>
            <person name="Husnik F."/>
            <person name="Keeling P."/>
            <person name="Hampl V."/>
        </authorList>
    </citation>
    <scope>NUCLEOTIDE SEQUENCE [LARGE SCALE GENOMIC DNA]</scope>
    <source>
        <strain evidence="5">ST1C</strain>
    </source>
</reference>
<keyword evidence="3" id="KW-0812">Transmembrane</keyword>
<dbReference type="AlphaFoldDB" id="A0A5J4WE74"/>
<dbReference type="EMBL" id="SNRW01002417">
    <property type="protein sequence ID" value="KAA6392839.1"/>
    <property type="molecule type" value="Genomic_DNA"/>
</dbReference>
<comment type="caution">
    <text evidence="5">The sequence shown here is derived from an EMBL/GenBank/DDBJ whole genome shotgun (WGS) entry which is preliminary data.</text>
</comment>